<proteinExistence type="predicted"/>
<evidence type="ECO:0000313" key="1">
    <source>
        <dbReference type="EMBL" id="KAJ5704249.1"/>
    </source>
</evidence>
<reference evidence="1" key="1">
    <citation type="journal article" date="2023" name="IMA Fungus">
        <title>Comparative genomic study of the Penicillium genus elucidates a diverse pangenome and 15 lateral gene transfer events.</title>
        <authorList>
            <person name="Petersen C."/>
            <person name="Sorensen T."/>
            <person name="Nielsen M.R."/>
            <person name="Sondergaard T.E."/>
            <person name="Sorensen J.L."/>
            <person name="Fitzpatrick D.A."/>
            <person name="Frisvad J.C."/>
            <person name="Nielsen K.L."/>
        </authorList>
    </citation>
    <scope>NUCLEOTIDE SEQUENCE</scope>
    <source>
        <strain evidence="1">IBT 17514</strain>
    </source>
</reference>
<protein>
    <submittedName>
        <fullName evidence="1">Uncharacterized protein</fullName>
    </submittedName>
</protein>
<accession>A0AAD6HC59</accession>
<dbReference type="PANTHER" id="PTHR35186:SF4">
    <property type="entry name" value="PRION-INHIBITION AND PROPAGATION HELO DOMAIN-CONTAINING PROTEIN"/>
    <property type="match status" value="1"/>
</dbReference>
<dbReference type="AlphaFoldDB" id="A0AAD6HC59"/>
<organism evidence="1 2">
    <name type="scientific">Penicillium malachiteum</name>
    <dbReference type="NCBI Taxonomy" id="1324776"/>
    <lineage>
        <taxon>Eukaryota</taxon>
        <taxon>Fungi</taxon>
        <taxon>Dikarya</taxon>
        <taxon>Ascomycota</taxon>
        <taxon>Pezizomycotina</taxon>
        <taxon>Eurotiomycetes</taxon>
        <taxon>Eurotiomycetidae</taxon>
        <taxon>Eurotiales</taxon>
        <taxon>Aspergillaceae</taxon>
        <taxon>Penicillium</taxon>
    </lineage>
</organism>
<dbReference type="Proteomes" id="UP001215712">
    <property type="component" value="Unassembled WGS sequence"/>
</dbReference>
<reference evidence="1" key="2">
    <citation type="submission" date="2023-01" db="EMBL/GenBank/DDBJ databases">
        <authorList>
            <person name="Petersen C."/>
        </authorList>
    </citation>
    <scope>NUCLEOTIDE SEQUENCE</scope>
    <source>
        <strain evidence="1">IBT 17514</strain>
    </source>
</reference>
<dbReference type="EMBL" id="JAQJAN010000020">
    <property type="protein sequence ID" value="KAJ5704249.1"/>
    <property type="molecule type" value="Genomic_DNA"/>
</dbReference>
<comment type="caution">
    <text evidence="1">The sequence shown here is derived from an EMBL/GenBank/DDBJ whole genome shotgun (WGS) entry which is preliminary data.</text>
</comment>
<keyword evidence="2" id="KW-1185">Reference proteome</keyword>
<dbReference type="PANTHER" id="PTHR35186">
    <property type="entry name" value="ANK_REP_REGION DOMAIN-CONTAINING PROTEIN"/>
    <property type="match status" value="1"/>
</dbReference>
<name>A0AAD6HC59_9EURO</name>
<sequence>MKPSFKATISSLRQQKKSLPWDVDLRLTLKTQLRVCLSVIDSVSSDADSTHPMLASSGESFLELCSAIIAKLQPILDIMDHLPSSLKAQCGKPSSMDILKPKKPSVASDGNPVPSTGSLISQEFHHFRVIQKAAHSLYAAFETACNAHSVHDVYLSLQPHFNGNLTLVSFNIAFENPQTSGRMAWIDVESTMKSVESLLPTSPSAVLETPLTNRKREGESESLQCSYPVRKCVQFQTFIQPIQALPSHIPQGPAGTIASLHLQRNFCAVLERSFLRPECTSCLGVLGNSDACKHLAYINTDGHQAPSPSLSEFIASSKADLTGGLGLYERISIGQKPSYGCPLLPCDAVALQSLAQRECPILWRSFKPSSTTTRSILHSHFDSSIEQLWIYKKGGTAGFADYFTAQRLVDLAGRRTTKDFRDIIKECLYCNFGHDNDFTSPSLQEAFYRGVITAGEVGKTLPKTAD</sequence>
<evidence type="ECO:0000313" key="2">
    <source>
        <dbReference type="Proteomes" id="UP001215712"/>
    </source>
</evidence>
<gene>
    <name evidence="1" type="ORF">N7493_011387</name>
</gene>